<dbReference type="InterPro" id="IPR002692">
    <property type="entry name" value="S45"/>
</dbReference>
<dbReference type="GO" id="GO:0016811">
    <property type="term" value="F:hydrolase activity, acting on carbon-nitrogen (but not peptide) bonds, in linear amides"/>
    <property type="evidence" value="ECO:0007669"/>
    <property type="project" value="InterPro"/>
</dbReference>
<dbReference type="InterPro" id="IPR023343">
    <property type="entry name" value="Penicillin_amidase_dom1"/>
</dbReference>
<dbReference type="Gene3D" id="2.30.120.10">
    <property type="match status" value="1"/>
</dbReference>
<dbReference type="GO" id="GO:0017000">
    <property type="term" value="P:antibiotic biosynthetic process"/>
    <property type="evidence" value="ECO:0007669"/>
    <property type="project" value="InterPro"/>
</dbReference>
<dbReference type="SUPFAM" id="SSF56235">
    <property type="entry name" value="N-terminal nucleophile aminohydrolases (Ntn hydrolases)"/>
    <property type="match status" value="1"/>
</dbReference>
<accession>E6UY79</accession>
<feature type="signal peptide" evidence="5">
    <location>
        <begin position="1"/>
        <end position="32"/>
    </location>
</feature>
<dbReference type="MEROPS" id="S45.005"/>
<reference evidence="7" key="1">
    <citation type="submission" date="2010-12" db="EMBL/GenBank/DDBJ databases">
        <title>Complete sequence of Variovorax paradoxus EPS.</title>
        <authorList>
            <consortium name="US DOE Joint Genome Institute"/>
            <person name="Lucas S."/>
            <person name="Copeland A."/>
            <person name="Lapidus A."/>
            <person name="Cheng J.-F."/>
            <person name="Goodwin L."/>
            <person name="Pitluck S."/>
            <person name="Teshima H."/>
            <person name="Detter J.C."/>
            <person name="Han C."/>
            <person name="Tapia R."/>
            <person name="Land M."/>
            <person name="Hauser L."/>
            <person name="Kyrpides N."/>
            <person name="Ivanova N."/>
            <person name="Ovchinnikova G."/>
            <person name="Orwin P."/>
            <person name="Han J.-I.G."/>
            <person name="Woyke T."/>
        </authorList>
    </citation>
    <scope>NUCLEOTIDE SEQUENCE [LARGE SCALE GENOMIC DNA]</scope>
    <source>
        <strain evidence="7">EPS</strain>
    </source>
</reference>
<dbReference type="Proteomes" id="UP000008917">
    <property type="component" value="Chromosome"/>
</dbReference>
<evidence type="ECO:0000256" key="2">
    <source>
        <dbReference type="ARBA" id="ARBA00022729"/>
    </source>
</evidence>
<dbReference type="OrthoDB" id="9760084at2"/>
<dbReference type="Gene3D" id="3.60.20.10">
    <property type="entry name" value="Glutamine Phosphoribosylpyrophosphate, subunit 1, domain 1"/>
    <property type="match status" value="1"/>
</dbReference>
<dbReference type="AlphaFoldDB" id="E6UY79"/>
<dbReference type="Pfam" id="PF01804">
    <property type="entry name" value="Penicil_amidase"/>
    <property type="match status" value="1"/>
</dbReference>
<sequence length="804" mass="84925">MISNTPISRFPLTAFRLSVLGLAALLGACASAPPSSGRSVTIERTTYGIAHVTASDYEGLAYGTAYAHAQDNVCQTAEHLLTLRGERSQFLGAQNTGEIGLGRAPNAQIDLFIRYHMDDEALARAGATTSLDVKAALRGYVAGYNRYLQDAGPNGLPAACRGKPWVRPMTMADLSRATEMSMIQGGLGALAGAVLAAVPPAPVAAGVKTGAAPVDLKEAVAEIGRHSFNANPEGGELGSNGWAFGRNATPDGRGLLLGNPHFPWNGTNRFWQMHLTIPGQLDVMGASGGLSPVVAIGFNKDVAWTHTVSTGKRFTLYELKLDPNDPTVYLIDGQPKKMVARTVVLPAAATGGGAPVQHTFYATDWGPVISLPRAGLGWTAQKAYAIRDANTLNVRSAESWMRMARARNVTELRAAMGNQGMPWINTIAADRDGNAMYADLSVVPDVSADMLQACAPSPAAAALLGAAGLPVLDGSRSACAWNRDITAAAPGVIAPARMPVVVTPDYVQNSNDSFWLSNPRIAPMAGVSPLVGPIGVPQRLRTRSGIMEIEGRLAGTDGLPGNRMGAAELRSVIFRDRNLAGLLVMDDLQAACAAGGAALNADQVLGCRVLSAWDRTSNADSKGAALFREFWRKAKDLPKVWRVPFDPAQPVATPAGLDMATPATREAVFKALGDAVGIVRTAGFAADVPLGVPQSREVRGQKIALHGGDEFEGVLNKLESQGQSLIDPKGYNVNYGSSYMQVVTFDERGPVAQGLLTYGQSSDLASPRAYDQLPLFAAKQWHALPFHPADVQAQREGQPIQLAY</sequence>
<comment type="similarity">
    <text evidence="1">Belongs to the peptidase S45 family.</text>
</comment>
<feature type="chain" id="PRO_5003210396" evidence="5">
    <location>
        <begin position="33"/>
        <end position="804"/>
    </location>
</feature>
<keyword evidence="4" id="KW-0865">Zymogen</keyword>
<dbReference type="PANTHER" id="PTHR34218">
    <property type="entry name" value="PEPTIDASE S45 PENICILLIN AMIDASE"/>
    <property type="match status" value="1"/>
</dbReference>
<evidence type="ECO:0000313" key="6">
    <source>
        <dbReference type="EMBL" id="ADU36609.1"/>
    </source>
</evidence>
<evidence type="ECO:0000256" key="3">
    <source>
        <dbReference type="ARBA" id="ARBA00022801"/>
    </source>
</evidence>
<keyword evidence="3" id="KW-0378">Hydrolase</keyword>
<proteinExistence type="inferred from homology"/>
<dbReference type="KEGG" id="vpe:Varpa_2408"/>
<evidence type="ECO:0000256" key="5">
    <source>
        <dbReference type="SAM" id="SignalP"/>
    </source>
</evidence>
<dbReference type="Gene3D" id="1.10.439.10">
    <property type="entry name" value="Penicillin Amidohydrolase, domain 1"/>
    <property type="match status" value="1"/>
</dbReference>
<protein>
    <submittedName>
        <fullName evidence="6">Peptidase S45 penicillin amidase</fullName>
    </submittedName>
</protein>
<dbReference type="HOGENOM" id="CLU_017615_0_0_4"/>
<gene>
    <name evidence="6" type="ordered locus">Varpa_2408</name>
</gene>
<dbReference type="InterPro" id="IPR043147">
    <property type="entry name" value="Penicillin_amidase_A-knob"/>
</dbReference>
<dbReference type="eggNOG" id="COG2366">
    <property type="taxonomic scope" value="Bacteria"/>
</dbReference>
<dbReference type="RefSeq" id="WP_013540843.1">
    <property type="nucleotide sequence ID" value="NC_014931.1"/>
</dbReference>
<dbReference type="InterPro" id="IPR029055">
    <property type="entry name" value="Ntn_hydrolases_N"/>
</dbReference>
<reference evidence="6 7" key="2">
    <citation type="journal article" date="2013" name="Genome Announc.">
        <title>Genome of the Root-Associated Plant Growth-Promoting Bacterium Variovorax paradoxus Strain EPS.</title>
        <authorList>
            <person name="Han J.I."/>
            <person name="Spain J.C."/>
            <person name="Leadbetter J.R."/>
            <person name="Ovchinnikova G."/>
            <person name="Goodwin L.A."/>
            <person name="Han C.S."/>
            <person name="Woyke T."/>
            <person name="Davenport K.W."/>
            <person name="Orwin P.M."/>
        </authorList>
    </citation>
    <scope>NUCLEOTIDE SEQUENCE [LARGE SCALE GENOMIC DNA]</scope>
    <source>
        <strain evidence="6 7">EPS</strain>
    </source>
</reference>
<dbReference type="PANTHER" id="PTHR34218:SF3">
    <property type="entry name" value="ACYL-HOMOSERINE LACTONE ACYLASE PVDQ"/>
    <property type="match status" value="1"/>
</dbReference>
<dbReference type="InterPro" id="IPR043146">
    <property type="entry name" value="Penicillin_amidase_N_B-knob"/>
</dbReference>
<dbReference type="EMBL" id="CP002417">
    <property type="protein sequence ID" value="ADU36609.1"/>
    <property type="molecule type" value="Genomic_DNA"/>
</dbReference>
<organism evidence="6 7">
    <name type="scientific">Variovorax paradoxus (strain EPS)</name>
    <dbReference type="NCBI Taxonomy" id="595537"/>
    <lineage>
        <taxon>Bacteria</taxon>
        <taxon>Pseudomonadati</taxon>
        <taxon>Pseudomonadota</taxon>
        <taxon>Betaproteobacteria</taxon>
        <taxon>Burkholderiales</taxon>
        <taxon>Comamonadaceae</taxon>
        <taxon>Variovorax</taxon>
    </lineage>
</organism>
<dbReference type="Gene3D" id="1.10.1400.10">
    <property type="match status" value="1"/>
</dbReference>
<keyword evidence="2 5" id="KW-0732">Signal</keyword>
<evidence type="ECO:0000313" key="7">
    <source>
        <dbReference type="Proteomes" id="UP000008917"/>
    </source>
</evidence>
<evidence type="ECO:0000256" key="1">
    <source>
        <dbReference type="ARBA" id="ARBA00006586"/>
    </source>
</evidence>
<evidence type="ECO:0000256" key="4">
    <source>
        <dbReference type="ARBA" id="ARBA00023145"/>
    </source>
</evidence>
<dbReference type="STRING" id="595537.Varpa_2408"/>
<name>E6UY79_VARPE</name>